<feature type="region of interest" description="N-terminal hotdog fold" evidence="4">
    <location>
        <begin position="946"/>
        <end position="1083"/>
    </location>
</feature>
<dbReference type="InterPro" id="IPR057326">
    <property type="entry name" value="KR_dom"/>
</dbReference>
<dbReference type="PROSITE" id="PS52004">
    <property type="entry name" value="KS3_2"/>
    <property type="match status" value="1"/>
</dbReference>
<keyword evidence="2" id="KW-0597">Phosphoprotein</keyword>
<keyword evidence="1" id="KW-0596">Phosphopantetheine</keyword>
<dbReference type="InterPro" id="IPR036291">
    <property type="entry name" value="NAD(P)-bd_dom_sf"/>
</dbReference>
<proteinExistence type="predicted"/>
<dbReference type="Gene3D" id="1.10.1200.10">
    <property type="entry name" value="ACP-like"/>
    <property type="match status" value="1"/>
</dbReference>
<dbReference type="GO" id="GO:0071770">
    <property type="term" value="P:DIM/DIP cell wall layer assembly"/>
    <property type="evidence" value="ECO:0007669"/>
    <property type="project" value="TreeGrafter"/>
</dbReference>
<feature type="domain" description="PKS/mFAS DH" evidence="8">
    <location>
        <begin position="946"/>
        <end position="1243"/>
    </location>
</feature>
<dbReference type="Gene3D" id="3.40.366.10">
    <property type="entry name" value="Malonyl-Coenzyme A Acyl Carrier Protein, domain 2"/>
    <property type="match status" value="1"/>
</dbReference>
<dbReference type="KEGG" id="mpro:BJP34_29075"/>
<dbReference type="EMBL" id="CP017599">
    <property type="protein sequence ID" value="AOX02954.1"/>
    <property type="molecule type" value="Genomic_DNA"/>
</dbReference>
<feature type="domain" description="Carrier" evidence="6">
    <location>
        <begin position="1764"/>
        <end position="1839"/>
    </location>
</feature>
<dbReference type="STRING" id="1458985.BJP34_29075"/>
<dbReference type="InterPro" id="IPR013968">
    <property type="entry name" value="PKS_KR"/>
</dbReference>
<dbReference type="InterPro" id="IPR006162">
    <property type="entry name" value="Ppantetheine_attach_site"/>
</dbReference>
<dbReference type="CDD" id="cd00833">
    <property type="entry name" value="PKS"/>
    <property type="match status" value="1"/>
</dbReference>
<dbReference type="SMART" id="SM00827">
    <property type="entry name" value="PKS_AT"/>
    <property type="match status" value="1"/>
</dbReference>
<dbReference type="Gene3D" id="3.10.129.120">
    <property type="match status" value="1"/>
</dbReference>
<dbReference type="Pfam" id="PF00698">
    <property type="entry name" value="Acyl_transf_1"/>
    <property type="match status" value="1"/>
</dbReference>
<dbReference type="InterPro" id="IPR009081">
    <property type="entry name" value="PP-bd_ACP"/>
</dbReference>
<dbReference type="InterPro" id="IPR014043">
    <property type="entry name" value="Acyl_transferase_dom"/>
</dbReference>
<dbReference type="InterPro" id="IPR049552">
    <property type="entry name" value="PKS_DH_N"/>
</dbReference>
<dbReference type="InterPro" id="IPR014031">
    <property type="entry name" value="Ketoacyl_synth_C"/>
</dbReference>
<dbReference type="InterPro" id="IPR020807">
    <property type="entry name" value="PKS_DH"/>
</dbReference>
<dbReference type="SUPFAM" id="SSF47336">
    <property type="entry name" value="ACP-like"/>
    <property type="match status" value="1"/>
</dbReference>
<dbReference type="Gene3D" id="3.40.50.720">
    <property type="entry name" value="NAD(P)-binding Rossmann-like Domain"/>
    <property type="match status" value="1"/>
</dbReference>
<dbReference type="Pfam" id="PF02801">
    <property type="entry name" value="Ketoacyl-synt_C"/>
    <property type="match status" value="1"/>
</dbReference>
<evidence type="ECO:0000313" key="9">
    <source>
        <dbReference type="EMBL" id="AOX02954.1"/>
    </source>
</evidence>
<evidence type="ECO:0000256" key="1">
    <source>
        <dbReference type="ARBA" id="ARBA00022450"/>
    </source>
</evidence>
<dbReference type="Pfam" id="PF14765">
    <property type="entry name" value="PS-DH"/>
    <property type="match status" value="1"/>
</dbReference>
<dbReference type="Pfam" id="PF21089">
    <property type="entry name" value="PKS_DH_N"/>
    <property type="match status" value="1"/>
</dbReference>
<dbReference type="FunFam" id="3.40.366.10:FF:000002">
    <property type="entry name" value="Probable polyketide synthase 2"/>
    <property type="match status" value="1"/>
</dbReference>
<dbReference type="FunFam" id="3.40.47.10:FF:000019">
    <property type="entry name" value="Polyketide synthase type I"/>
    <property type="match status" value="1"/>
</dbReference>
<dbReference type="InterPro" id="IPR016035">
    <property type="entry name" value="Acyl_Trfase/lysoPLipase"/>
</dbReference>
<dbReference type="PANTHER" id="PTHR43775">
    <property type="entry name" value="FATTY ACID SYNTHASE"/>
    <property type="match status" value="1"/>
</dbReference>
<dbReference type="GO" id="GO:0031177">
    <property type="term" value="F:phosphopantetheine binding"/>
    <property type="evidence" value="ECO:0007669"/>
    <property type="project" value="InterPro"/>
</dbReference>
<evidence type="ECO:0000313" key="10">
    <source>
        <dbReference type="Proteomes" id="UP000177870"/>
    </source>
</evidence>
<dbReference type="SMART" id="SM00822">
    <property type="entry name" value="PKS_KR"/>
    <property type="match status" value="1"/>
</dbReference>
<dbReference type="Gene3D" id="3.30.70.3290">
    <property type="match status" value="1"/>
</dbReference>
<dbReference type="SMART" id="SM01294">
    <property type="entry name" value="PKS_PP_betabranch"/>
    <property type="match status" value="1"/>
</dbReference>
<dbReference type="Pfam" id="PF21394">
    <property type="entry name" value="Beta-ketacyl_N"/>
    <property type="match status" value="1"/>
</dbReference>
<dbReference type="InterPro" id="IPR049490">
    <property type="entry name" value="C883_1060-like_KR_N"/>
</dbReference>
<dbReference type="InterPro" id="IPR036736">
    <property type="entry name" value="ACP-like_sf"/>
</dbReference>
<dbReference type="CDD" id="cd08955">
    <property type="entry name" value="KR_2_FAS_SDR_x"/>
    <property type="match status" value="1"/>
</dbReference>
<dbReference type="SUPFAM" id="SSF51735">
    <property type="entry name" value="NAD(P)-binding Rossmann-fold domains"/>
    <property type="match status" value="2"/>
</dbReference>
<dbReference type="InterPro" id="IPR018201">
    <property type="entry name" value="Ketoacyl_synth_AS"/>
</dbReference>
<dbReference type="Pfam" id="PF00109">
    <property type="entry name" value="ketoacyl-synt"/>
    <property type="match status" value="1"/>
</dbReference>
<dbReference type="GO" id="GO:0005886">
    <property type="term" value="C:plasma membrane"/>
    <property type="evidence" value="ECO:0007669"/>
    <property type="project" value="TreeGrafter"/>
</dbReference>
<dbReference type="SUPFAM" id="SSF52151">
    <property type="entry name" value="FabD/lysophospholipase-like"/>
    <property type="match status" value="1"/>
</dbReference>
<keyword evidence="3" id="KW-0808">Transferase</keyword>
<feature type="active site" description="Proton donor; for dehydratase activity" evidence="4">
    <location>
        <position position="1156"/>
    </location>
</feature>
<sequence>MEPTTNKEQLSLSKQMFLALKQAEAKLEMMELAKSEPIAIIGIGCRFPGNANTPESFWELLANGEDGVREIPPERWNPDYFYHPDPDTPGKMYIRHASLVDQVDQFEPEFFGISPREAHSLDPQQRFLLEVTWEALERAGINPQQLENTHTGVFLGIGQNDYADLGFNQLENISPYDATGNGFCFAAGRLSYFLGLQGPSLAIDTACSASLVAIHEACHSLRRGESNLALAGGVQLMLSPHVTTALSKLKALSPDGRCKTFDAAADGYGRGEGCGMVVLKRLSDALKDGDQIWAVIRGSAVNHDGPSSGLTVPNKLAQEKLIQQALKAAKIEPSQVGYVEAHGTGTSLGDPMEVRALGTVFEEGHNQEHPLRIGSVKTNIGHLEAAAGIAGLIKVVLQLQHQKIAPSLNFKHPNPYIDWENLPLEVPTQLIPWPLSGGKRVGGVSSFAISGTNAHIVLEEAPREGNRQPPPVSPQGGKATGNSEDCLERSINLLTLSAKTEMALAELVISYLHYLENHPELELEDVCYTANTGRAHFKHRLAVIAADRKELVEKLHYQETGEQVVGLFSGHASKNPPKIVFLFTGQGSQYVNMGRQLYETQPTFRKALEECDQILESYLEYRLLEVLYPQNAPSSSSSLLDQTAYTQPALFAIEYALAKLWESWGIKPNAVMGHSVGEYVAATIAGIFSLEDGLKLIAARGRLMQQLPSDGEMVSVIAKESKVRELITPYTDKVAIAAINGPESVVISGETEAIAAIVNQLESEGVKTKRLQVSHAFHSPLMEPVLAEFEAIANQVTYHQPKIPLISNVTGTKVDNSITTANYWVNHIRQPVKFAASMETLHQQGLEIFLEIGAKPILLGMGHQCLPEGVGVWLPSLRPAVDEWQQILSTLGQLYVHGVQVNWSEFDRDYNHQKIVLPTYPFQRKRYWVETANDWDGKTISTTKLHPLINQKFQSPLSKEIFFESHFSTETLPFLADHIVYEQVVVPGASHVSLLLAAASLTLPTTECQLEDILFPQALAIPEQGSRTVQVAFTPQNASYSCQVISFDDSLESQINQVSNNGSHISDWAVHATGKLSVANAEQSLIPLEEIQARCSQKIDSAEIYQHLWDRQIHLGQSFRWIEQVWLGEGEVLCQMKVPKTILNATKYQLHPTLVDSCFQSIIALVLDQSGNKNETFVPFSIDKFTFYNSSDNELLWCYTCGSKDKQSGEKFKADIQLFDQHGQLVAQVIGFEGRKANSDTLLMTLEADLSHWFYKINWQSQPLLLSSQSNEKQTSNWLVFALTNELTELIGEELQQRGHNCIWVSPGSDYQEIDAQHYQINPTVTEQFQQLLQDNADIKGIVHLWGINETSDPVVIKDIETAQELGSGTVLHLVQALIKTGLIHVMPMWLVTQGTQSVLDESEVSQPHHGSLWGLGRVIRLEHPELNCCRVDLDSKSPLAETIPKLVDELLSNNYEDQIAIRQGIRYVARLVRQQQHKLSSQKLSIQSEACYLITGGLGALGLQVAQWLVAQGAQHLVLIGRSAPSETAREIIENLEALDSQVCVWSGDISEQRDAVRIINQIQDSLPPLKGVIHAAGVLDDSLLQNLSWQQFTKVMAPKVAGTWHLHQLTKDLPLDFFVCFSSMASMLGSPGQGNYAAANAFMDAIANYRRGMGLPGLSINWGPWASAGMAAKLGDEHLDRLHNSGLKSISLNEGMQALEKLLQLEVPQVGVMPINWSQWFEVQAGTTMPMLKDLAPSQSKSSQEGWFIKHLEAVSPEQRRQLLTKEVRSQVAQILGIADPEQIDSQVGLFDIGIDSLMLTELRNRLQSSLGCRLSATTLFNYANIDDLVDYLTQDVLETISFEELEDVSPVELNPTEDLAELSTDEIAALLADELYKGA</sequence>
<dbReference type="Pfam" id="PF08659">
    <property type="entry name" value="KR"/>
    <property type="match status" value="1"/>
</dbReference>
<dbReference type="InterPro" id="IPR050091">
    <property type="entry name" value="PKS_NRPS_Biosynth_Enz"/>
</dbReference>
<dbReference type="InterPro" id="IPR020841">
    <property type="entry name" value="PKS_Beta-ketoAc_synthase_dom"/>
</dbReference>
<dbReference type="SMART" id="SM00826">
    <property type="entry name" value="PKS_DH"/>
    <property type="match status" value="1"/>
</dbReference>
<dbReference type="GO" id="GO:0006633">
    <property type="term" value="P:fatty acid biosynthetic process"/>
    <property type="evidence" value="ECO:0007669"/>
    <property type="project" value="InterPro"/>
</dbReference>
<dbReference type="Pfam" id="PF00550">
    <property type="entry name" value="PP-binding"/>
    <property type="match status" value="1"/>
</dbReference>
<protein>
    <submittedName>
        <fullName evidence="9">Uncharacterized protein</fullName>
    </submittedName>
</protein>
<dbReference type="Gene3D" id="3.40.47.10">
    <property type="match status" value="1"/>
</dbReference>
<feature type="region of interest" description="Disordered" evidence="5">
    <location>
        <begin position="459"/>
        <end position="483"/>
    </location>
</feature>
<dbReference type="InterPro" id="IPR049900">
    <property type="entry name" value="PKS_mFAS_DH"/>
</dbReference>
<feature type="active site" description="Proton acceptor; for dehydratase activity" evidence="4">
    <location>
        <position position="978"/>
    </location>
</feature>
<dbReference type="Proteomes" id="UP000177870">
    <property type="component" value="Chromosome"/>
</dbReference>
<evidence type="ECO:0000256" key="5">
    <source>
        <dbReference type="SAM" id="MobiDB-lite"/>
    </source>
</evidence>
<dbReference type="InterPro" id="IPR016036">
    <property type="entry name" value="Malonyl_transacylase_ACP-bd"/>
</dbReference>
<evidence type="ECO:0000259" key="8">
    <source>
        <dbReference type="PROSITE" id="PS52019"/>
    </source>
</evidence>
<dbReference type="InterPro" id="IPR020806">
    <property type="entry name" value="PKS_PP-bd"/>
</dbReference>
<accession>A0A1D8TZG3</accession>
<reference evidence="10" key="1">
    <citation type="submission" date="2016-10" db="EMBL/GenBank/DDBJ databases">
        <title>Comparative genomics uncovers the prolific and rare metabolic potential of the cyanobacterial genus Moorea.</title>
        <authorList>
            <person name="Leao T."/>
            <person name="Castelao G."/>
            <person name="Korobeynikov A."/>
            <person name="Monroe E.A."/>
            <person name="Podell S."/>
            <person name="Glukhov E."/>
            <person name="Allen E."/>
            <person name="Gerwick W.H."/>
            <person name="Gerwick L."/>
        </authorList>
    </citation>
    <scope>NUCLEOTIDE SEQUENCE [LARGE SCALE GENOMIC DNA]</scope>
    <source>
        <strain evidence="10">PAL-8-15-08-1</strain>
    </source>
</reference>
<dbReference type="SUPFAM" id="SSF55048">
    <property type="entry name" value="Probable ACP-binding domain of malonyl-CoA ACP transacylase"/>
    <property type="match status" value="1"/>
</dbReference>
<dbReference type="InterPro" id="IPR001227">
    <property type="entry name" value="Ac_transferase_dom_sf"/>
</dbReference>
<dbReference type="RefSeq" id="WP_070395347.1">
    <property type="nucleotide sequence ID" value="NZ_CP017599.1"/>
</dbReference>
<dbReference type="Gene3D" id="3.10.129.10">
    <property type="entry name" value="Hotdog Thioesterase"/>
    <property type="match status" value="1"/>
</dbReference>
<feature type="domain" description="Ketosynthase family 3 (KS3)" evidence="7">
    <location>
        <begin position="35"/>
        <end position="460"/>
    </location>
</feature>
<dbReference type="PANTHER" id="PTHR43775:SF37">
    <property type="entry name" value="SI:DKEY-61P9.11"/>
    <property type="match status" value="1"/>
</dbReference>
<dbReference type="SUPFAM" id="SSF53901">
    <property type="entry name" value="Thiolase-like"/>
    <property type="match status" value="1"/>
</dbReference>
<organism evidence="9 10">
    <name type="scientific">Moorena producens PAL-8-15-08-1</name>
    <dbReference type="NCBI Taxonomy" id="1458985"/>
    <lineage>
        <taxon>Bacteria</taxon>
        <taxon>Bacillati</taxon>
        <taxon>Cyanobacteriota</taxon>
        <taxon>Cyanophyceae</taxon>
        <taxon>Coleofasciculales</taxon>
        <taxon>Coleofasciculaceae</taxon>
        <taxon>Moorena</taxon>
    </lineage>
</organism>
<dbReference type="Pfam" id="PF22621">
    <property type="entry name" value="CurL-like_PKS_C"/>
    <property type="match status" value="1"/>
</dbReference>
<dbReference type="GO" id="GO:0005737">
    <property type="term" value="C:cytoplasm"/>
    <property type="evidence" value="ECO:0007669"/>
    <property type="project" value="TreeGrafter"/>
</dbReference>
<dbReference type="SMART" id="SM00823">
    <property type="entry name" value="PKS_PP"/>
    <property type="match status" value="1"/>
</dbReference>
<dbReference type="InterPro" id="IPR016039">
    <property type="entry name" value="Thiolase-like"/>
</dbReference>
<dbReference type="InterPro" id="IPR014030">
    <property type="entry name" value="Ketoacyl_synth_N"/>
</dbReference>
<dbReference type="PROSITE" id="PS00606">
    <property type="entry name" value="KS3_1"/>
    <property type="match status" value="1"/>
</dbReference>
<dbReference type="InterPro" id="IPR049551">
    <property type="entry name" value="PKS_DH_C"/>
</dbReference>
<evidence type="ECO:0000256" key="3">
    <source>
        <dbReference type="ARBA" id="ARBA00022679"/>
    </source>
</evidence>
<dbReference type="SMART" id="SM00825">
    <property type="entry name" value="PKS_KS"/>
    <property type="match status" value="1"/>
</dbReference>
<name>A0A1D8TZG3_9CYAN</name>
<dbReference type="PROSITE" id="PS00012">
    <property type="entry name" value="PHOSPHOPANTETHEINE"/>
    <property type="match status" value="1"/>
</dbReference>
<evidence type="ECO:0000259" key="7">
    <source>
        <dbReference type="PROSITE" id="PS52004"/>
    </source>
</evidence>
<dbReference type="FunFam" id="3.10.129.10:FF:000155">
    <property type="entry name" value="CurJ"/>
    <property type="match status" value="1"/>
</dbReference>
<dbReference type="GO" id="GO:0004315">
    <property type="term" value="F:3-oxoacyl-[acyl-carrier-protein] synthase activity"/>
    <property type="evidence" value="ECO:0007669"/>
    <property type="project" value="InterPro"/>
</dbReference>
<dbReference type="OrthoDB" id="499075at2"/>
<evidence type="ECO:0000256" key="2">
    <source>
        <dbReference type="ARBA" id="ARBA00022553"/>
    </source>
</evidence>
<gene>
    <name evidence="9" type="ORF">BJP34_29075</name>
</gene>
<dbReference type="PROSITE" id="PS52019">
    <property type="entry name" value="PKS_MFAS_DH"/>
    <property type="match status" value="1"/>
</dbReference>
<dbReference type="GO" id="GO:0004312">
    <property type="term" value="F:fatty acid synthase activity"/>
    <property type="evidence" value="ECO:0007669"/>
    <property type="project" value="TreeGrafter"/>
</dbReference>
<evidence type="ECO:0000256" key="4">
    <source>
        <dbReference type="PROSITE-ProRule" id="PRU01363"/>
    </source>
</evidence>
<feature type="region of interest" description="C-terminal hotdog fold" evidence="4">
    <location>
        <begin position="1096"/>
        <end position="1243"/>
    </location>
</feature>
<dbReference type="PROSITE" id="PS50075">
    <property type="entry name" value="CARRIER"/>
    <property type="match status" value="1"/>
</dbReference>
<evidence type="ECO:0000259" key="6">
    <source>
        <dbReference type="PROSITE" id="PS50075"/>
    </source>
</evidence>